<dbReference type="SMART" id="SM00850">
    <property type="entry name" value="LytTR"/>
    <property type="match status" value="1"/>
</dbReference>
<evidence type="ECO:0000313" key="9">
    <source>
        <dbReference type="Proteomes" id="UP000502998"/>
    </source>
</evidence>
<dbReference type="Pfam" id="PF00072">
    <property type="entry name" value="Response_reg"/>
    <property type="match status" value="1"/>
</dbReference>
<comment type="function">
    <text evidence="4">Required for high-level post-exponential phase expression of a series of secreted proteins.</text>
</comment>
<organism evidence="8 9">
    <name type="scientific">Enterococcus saigonensis</name>
    <dbReference type="NCBI Taxonomy" id="1805431"/>
    <lineage>
        <taxon>Bacteria</taxon>
        <taxon>Bacillati</taxon>
        <taxon>Bacillota</taxon>
        <taxon>Bacilli</taxon>
        <taxon>Lactobacillales</taxon>
        <taxon>Enterococcaceae</taxon>
        <taxon>Enterococcus</taxon>
    </lineage>
</organism>
<protein>
    <submittedName>
        <fullName evidence="8">Accessory gene regulator protein A</fullName>
    </submittedName>
</protein>
<evidence type="ECO:0000313" key="8">
    <source>
        <dbReference type="EMBL" id="BCA85600.1"/>
    </source>
</evidence>
<keyword evidence="1" id="KW-0963">Cytoplasm</keyword>
<dbReference type="GO" id="GO:0000156">
    <property type="term" value="F:phosphorelay response regulator activity"/>
    <property type="evidence" value="ECO:0007669"/>
    <property type="project" value="InterPro"/>
</dbReference>
<dbReference type="PROSITE" id="PS50110">
    <property type="entry name" value="RESPONSE_REGULATORY"/>
    <property type="match status" value="1"/>
</dbReference>
<dbReference type="PANTHER" id="PTHR37299:SF3">
    <property type="entry name" value="STAGE 0 SPORULATION PROTEIN A HOMOLOG"/>
    <property type="match status" value="1"/>
</dbReference>
<keyword evidence="3" id="KW-0010">Activator</keyword>
<evidence type="ECO:0000256" key="4">
    <source>
        <dbReference type="ARBA" id="ARBA00037164"/>
    </source>
</evidence>
<gene>
    <name evidence="8" type="primary">agrA</name>
    <name evidence="8" type="ORF">EsVE80_11230</name>
</gene>
<dbReference type="InterPro" id="IPR011006">
    <property type="entry name" value="CheY-like_superfamily"/>
</dbReference>
<dbReference type="Gene3D" id="2.40.50.1020">
    <property type="entry name" value="LytTr DNA-binding domain"/>
    <property type="match status" value="1"/>
</dbReference>
<sequence>MYDILICEDDKIQLNQITKIITNLIMIEDFPMKVILSTNSPEEIISHIISNLGTNFIYFLDIDLDSYMNGIELAEKIREIDSLGKIIFITAHEEMAPLTFKYKVEALDFISKCEGIDLSGNIDTVLTTILKRDSLNLEKKERLSISIGSSKKIFKNDDVLFFETTGEPHRLYLQSKTGRLEFYGNLKDMEKHGDQFWRVHKTCVVNTDNILEMDEKRRLLTMPNNLICPISRGQLKKLKQIL</sequence>
<dbReference type="Proteomes" id="UP000502998">
    <property type="component" value="Chromosome"/>
</dbReference>
<dbReference type="Gene3D" id="3.40.50.2300">
    <property type="match status" value="1"/>
</dbReference>
<dbReference type="AlphaFoldDB" id="A0A679IBB7"/>
<dbReference type="SMART" id="SM00448">
    <property type="entry name" value="REC"/>
    <property type="match status" value="1"/>
</dbReference>
<dbReference type="InterPro" id="IPR001789">
    <property type="entry name" value="Sig_transdc_resp-reg_receiver"/>
</dbReference>
<keyword evidence="5" id="KW-0597">Phosphoprotein</keyword>
<dbReference type="GO" id="GO:0003677">
    <property type="term" value="F:DNA binding"/>
    <property type="evidence" value="ECO:0007669"/>
    <property type="project" value="InterPro"/>
</dbReference>
<dbReference type="SUPFAM" id="SSF52172">
    <property type="entry name" value="CheY-like"/>
    <property type="match status" value="1"/>
</dbReference>
<dbReference type="InterPro" id="IPR046947">
    <property type="entry name" value="LytR-like"/>
</dbReference>
<evidence type="ECO:0000259" key="7">
    <source>
        <dbReference type="PROSITE" id="PS50930"/>
    </source>
</evidence>
<feature type="domain" description="HTH LytTR-type" evidence="7">
    <location>
        <begin position="143"/>
        <end position="242"/>
    </location>
</feature>
<reference evidence="8 9" key="1">
    <citation type="submission" date="2020-02" db="EMBL/GenBank/DDBJ databases">
        <title>Characterization of vanA genotype vancomycin-resistant Enterococcus saigonensis VE80.</title>
        <authorList>
            <person name="Harada T."/>
            <person name="Motooka D."/>
            <person name="Nakamura S."/>
            <person name="Yamamoto Y."/>
            <person name="Kawahara R."/>
            <person name="Kawatsu K."/>
        </authorList>
    </citation>
    <scope>NUCLEOTIDE SEQUENCE [LARGE SCALE GENOMIC DNA]</scope>
    <source>
        <strain evidence="8 9">VE80</strain>
    </source>
</reference>
<keyword evidence="9" id="KW-1185">Reference proteome</keyword>
<dbReference type="InterPro" id="IPR007492">
    <property type="entry name" value="LytTR_DNA-bd_dom"/>
</dbReference>
<feature type="domain" description="Response regulatory" evidence="6">
    <location>
        <begin position="3"/>
        <end position="127"/>
    </location>
</feature>
<dbReference type="KEGG" id="esg:EsVE80_11230"/>
<name>A0A679IBB7_9ENTE</name>
<dbReference type="EMBL" id="AP022822">
    <property type="protein sequence ID" value="BCA85600.1"/>
    <property type="molecule type" value="Genomic_DNA"/>
</dbReference>
<evidence type="ECO:0000256" key="2">
    <source>
        <dbReference type="ARBA" id="ARBA00023012"/>
    </source>
</evidence>
<evidence type="ECO:0000256" key="1">
    <source>
        <dbReference type="ARBA" id="ARBA00022490"/>
    </source>
</evidence>
<dbReference type="PANTHER" id="PTHR37299">
    <property type="entry name" value="TRANSCRIPTIONAL REGULATOR-RELATED"/>
    <property type="match status" value="1"/>
</dbReference>
<evidence type="ECO:0000259" key="6">
    <source>
        <dbReference type="PROSITE" id="PS50110"/>
    </source>
</evidence>
<dbReference type="RefSeq" id="WP_173102858.1">
    <property type="nucleotide sequence ID" value="NZ_AP022822.1"/>
</dbReference>
<keyword evidence="2" id="KW-0902">Two-component regulatory system</keyword>
<feature type="modified residue" description="4-aspartylphosphate" evidence="5">
    <location>
        <position position="61"/>
    </location>
</feature>
<evidence type="ECO:0000256" key="5">
    <source>
        <dbReference type="PROSITE-ProRule" id="PRU00169"/>
    </source>
</evidence>
<evidence type="ECO:0000256" key="3">
    <source>
        <dbReference type="ARBA" id="ARBA00023159"/>
    </source>
</evidence>
<proteinExistence type="predicted"/>
<dbReference type="PROSITE" id="PS50930">
    <property type="entry name" value="HTH_LYTTR"/>
    <property type="match status" value="1"/>
</dbReference>
<accession>A0A679IBB7</accession>
<dbReference type="Pfam" id="PF04397">
    <property type="entry name" value="LytTR"/>
    <property type="match status" value="1"/>
</dbReference>